<dbReference type="RefSeq" id="WP_114345439.1">
    <property type="nucleotide sequence ID" value="NZ_QFWQ01000010.1"/>
</dbReference>
<dbReference type="OrthoDB" id="9811352at2"/>
<gene>
    <name evidence="1" type="ORF">DEO45_15390</name>
</gene>
<dbReference type="PANTHER" id="PTHR42852:SF13">
    <property type="entry name" value="PROTEIN DIPZ"/>
    <property type="match status" value="1"/>
</dbReference>
<sequence>MTPEPAPEWRTVAWLNSPQPLGLGDFRGRVVLLHAFQMLCPGCVAHGIPQAQRVVKLFEGAPLAVVGLHTVFEHHAAMGPESLRAFLHEYRVLFPVGIDAPGPAGDPIPCTMRAYAMQGTPTTILIDAQGRLRRQVFGVYDDLLLGAEIGTLLVEAGQQRLDATAEAPASERCADGRCDVGAAAMERHPLS</sequence>
<protein>
    <submittedName>
        <fullName evidence="1">TlpA family protein disulfide reductase</fullName>
    </submittedName>
</protein>
<reference evidence="1 2" key="1">
    <citation type="submission" date="2018-05" db="EMBL/GenBank/DDBJ databases">
        <title>Draft genome sequence of Rhodanobacter denitrificans Yn1 isolated from gold copper mine.</title>
        <authorList>
            <person name="Yang N."/>
            <person name="Mazhar H.S."/>
            <person name="Rensing C."/>
        </authorList>
    </citation>
    <scope>NUCLEOTIDE SEQUENCE [LARGE SCALE GENOMIC DNA]</scope>
    <source>
        <strain evidence="1 2">Yn1</strain>
    </source>
</reference>
<dbReference type="AlphaFoldDB" id="A0A368KAH2"/>
<comment type="caution">
    <text evidence="1">The sequence shown here is derived from an EMBL/GenBank/DDBJ whole genome shotgun (WGS) entry which is preliminary data.</text>
</comment>
<name>A0A368KAH2_9GAMM</name>
<evidence type="ECO:0000313" key="2">
    <source>
        <dbReference type="Proteomes" id="UP000252387"/>
    </source>
</evidence>
<proteinExistence type="predicted"/>
<dbReference type="SUPFAM" id="SSF52833">
    <property type="entry name" value="Thioredoxin-like"/>
    <property type="match status" value="1"/>
</dbReference>
<accession>A0A368KAH2</accession>
<dbReference type="Gene3D" id="3.40.30.10">
    <property type="entry name" value="Glutaredoxin"/>
    <property type="match status" value="1"/>
</dbReference>
<dbReference type="InterPro" id="IPR050553">
    <property type="entry name" value="Thioredoxin_ResA/DsbE_sf"/>
</dbReference>
<dbReference type="Proteomes" id="UP000252387">
    <property type="component" value="Unassembled WGS sequence"/>
</dbReference>
<dbReference type="InterPro" id="IPR036249">
    <property type="entry name" value="Thioredoxin-like_sf"/>
</dbReference>
<evidence type="ECO:0000313" key="1">
    <source>
        <dbReference type="EMBL" id="RCS28797.1"/>
    </source>
</evidence>
<dbReference type="EMBL" id="QFWQ01000010">
    <property type="protein sequence ID" value="RCS28797.1"/>
    <property type="molecule type" value="Genomic_DNA"/>
</dbReference>
<dbReference type="CDD" id="cd02966">
    <property type="entry name" value="TlpA_like_family"/>
    <property type="match status" value="1"/>
</dbReference>
<organism evidence="1 2">
    <name type="scientific">Rhodanobacter denitrificans</name>
    <dbReference type="NCBI Taxonomy" id="666685"/>
    <lineage>
        <taxon>Bacteria</taxon>
        <taxon>Pseudomonadati</taxon>
        <taxon>Pseudomonadota</taxon>
        <taxon>Gammaproteobacteria</taxon>
        <taxon>Lysobacterales</taxon>
        <taxon>Rhodanobacteraceae</taxon>
        <taxon>Rhodanobacter</taxon>
    </lineage>
</organism>
<keyword evidence="2" id="KW-1185">Reference proteome</keyword>
<dbReference type="PANTHER" id="PTHR42852">
    <property type="entry name" value="THIOL:DISULFIDE INTERCHANGE PROTEIN DSBE"/>
    <property type="match status" value="1"/>
</dbReference>